<keyword evidence="3" id="KW-1185">Reference proteome</keyword>
<dbReference type="GO" id="GO:0016740">
    <property type="term" value="F:transferase activity"/>
    <property type="evidence" value="ECO:0007669"/>
    <property type="project" value="UniProtKB-KW"/>
</dbReference>
<evidence type="ECO:0000256" key="1">
    <source>
        <dbReference type="SAM" id="Phobius"/>
    </source>
</evidence>
<feature type="transmembrane region" description="Helical" evidence="1">
    <location>
        <begin position="185"/>
        <end position="203"/>
    </location>
</feature>
<feature type="transmembrane region" description="Helical" evidence="1">
    <location>
        <begin position="35"/>
        <end position="54"/>
    </location>
</feature>
<feature type="transmembrane region" description="Helical" evidence="1">
    <location>
        <begin position="328"/>
        <end position="346"/>
    </location>
</feature>
<dbReference type="AlphaFoldDB" id="A0A4R6YB35"/>
<feature type="transmembrane region" description="Helical" evidence="1">
    <location>
        <begin position="215"/>
        <end position="243"/>
    </location>
</feature>
<keyword evidence="2" id="KW-0808">Transferase</keyword>
<feature type="transmembrane region" description="Helical" evidence="1">
    <location>
        <begin position="157"/>
        <end position="179"/>
    </location>
</feature>
<name>A0A4R6YB35_9BURK</name>
<feature type="transmembrane region" description="Helical" evidence="1">
    <location>
        <begin position="382"/>
        <end position="406"/>
    </location>
</feature>
<gene>
    <name evidence="2" type="ORF">DFR44_102120</name>
</gene>
<feature type="transmembrane region" description="Helical" evidence="1">
    <location>
        <begin position="426"/>
        <end position="446"/>
    </location>
</feature>
<feature type="transmembrane region" description="Helical" evidence="1">
    <location>
        <begin position="352"/>
        <end position="370"/>
    </location>
</feature>
<organism evidence="2 3">
    <name type="scientific">Hydromonas duriensis</name>
    <dbReference type="NCBI Taxonomy" id="1527608"/>
    <lineage>
        <taxon>Bacteria</taxon>
        <taxon>Pseudomonadati</taxon>
        <taxon>Pseudomonadota</taxon>
        <taxon>Betaproteobacteria</taxon>
        <taxon>Burkholderiales</taxon>
        <taxon>Burkholderiaceae</taxon>
        <taxon>Hydromonas</taxon>
    </lineage>
</organism>
<comment type="caution">
    <text evidence="2">The sequence shown here is derived from an EMBL/GenBank/DDBJ whole genome shotgun (WGS) entry which is preliminary data.</text>
</comment>
<feature type="transmembrane region" description="Helical" evidence="1">
    <location>
        <begin position="115"/>
        <end position="136"/>
    </location>
</feature>
<evidence type="ECO:0000313" key="3">
    <source>
        <dbReference type="Proteomes" id="UP000294480"/>
    </source>
</evidence>
<proteinExistence type="predicted"/>
<accession>A0A4R6YB35</accession>
<dbReference type="Proteomes" id="UP000294480">
    <property type="component" value="Unassembled WGS sequence"/>
</dbReference>
<feature type="transmembrane region" description="Helical" evidence="1">
    <location>
        <begin position="458"/>
        <end position="481"/>
    </location>
</feature>
<keyword evidence="1" id="KW-1133">Transmembrane helix</keyword>
<reference evidence="2 3" key="1">
    <citation type="submission" date="2019-03" db="EMBL/GenBank/DDBJ databases">
        <title>Genomic Encyclopedia of Type Strains, Phase IV (KMG-IV): sequencing the most valuable type-strain genomes for metagenomic binning, comparative biology and taxonomic classification.</title>
        <authorList>
            <person name="Goeker M."/>
        </authorList>
    </citation>
    <scope>NUCLEOTIDE SEQUENCE [LARGE SCALE GENOMIC DNA]</scope>
    <source>
        <strain evidence="2 3">DSM 102852</strain>
    </source>
</reference>
<keyword evidence="1" id="KW-0812">Transmembrane</keyword>
<dbReference type="EMBL" id="SNZE01000002">
    <property type="protein sequence ID" value="TDR32821.1"/>
    <property type="molecule type" value="Genomic_DNA"/>
</dbReference>
<evidence type="ECO:0000313" key="2">
    <source>
        <dbReference type="EMBL" id="TDR32821.1"/>
    </source>
</evidence>
<sequence length="588" mass="66795">MAHIETYCYAATMDIKASNPLRLNQHDVARLPRRYLFLLLTLYIAAGLTWRDLWRQEAGSFGIMLTMAQGGVSDWIYPNVAGLYSTTFGPLPYWIGAVFIRLFSFIMSPFNSAQFAIACQGALSAYLLWLGVYRLGKRDELQPQRLAFGGEPSPTDYGRMLADSAVLLLVATYGVAAHTHDTSEGATVLLVCMMWLCGAISALERPAKGRWLWSLGFAGMGLTLPFTLFIFFIFTTLGVLFFTHWRENSLHVTPVVIAIGLLTPAIWFFNMAQNPEFFLNWRSNQHFTPLSADNVTFFGRNFFVFTWPIAPLGLWCIWRWRSRWSNPMMVLGVLLLLTPLGHLIISGQRFDASMLMFVPGFVLLAPFGLATLNRGRANIIDWFSLLTFSTLLLLVWMFWIAAWTGFPTQLTRNIFKLAPNFQMEFKWWPFSIAVLVSLGWLLILNWRARFQPRALWKAVALSSSGLVMIWVLLATLIMPWLNYTRSYSEAGKALTSNIPSEVSCVRAIDLPANIRGAMYYYANVPFVPERSEFAKVNCPYVLTQESTLKLNTPIKNTSSVQLHNQTWKVIWTGERVSERGNALILLRQ</sequence>
<keyword evidence="1" id="KW-0472">Membrane</keyword>
<feature type="transmembrane region" description="Helical" evidence="1">
    <location>
        <begin position="75"/>
        <end position="95"/>
    </location>
</feature>
<protein>
    <submittedName>
        <fullName evidence="2">4-amino-4-deoxy-L-arabinose transferase-like glycosyltransferase</fullName>
    </submittedName>
</protein>
<feature type="transmembrane region" description="Helical" evidence="1">
    <location>
        <begin position="249"/>
        <end position="269"/>
    </location>
</feature>